<proteinExistence type="predicted"/>
<protein>
    <submittedName>
        <fullName evidence="1">Uncharacterized protein</fullName>
    </submittedName>
</protein>
<dbReference type="AlphaFoldDB" id="A0A178LR74"/>
<gene>
    <name evidence="1" type="ORF">A4X20_24845</name>
</gene>
<evidence type="ECO:0000313" key="1">
    <source>
        <dbReference type="EMBL" id="OAN36198.1"/>
    </source>
</evidence>
<reference evidence="1 2" key="1">
    <citation type="submission" date="2016-04" db="EMBL/GenBank/DDBJ databases">
        <title>Draft Genome Sequences of Staphylococcus capitis Strain H36, S. capitis Strain H65, S. cohnii Strain H62, S. hominis Strain H69, Mycobacterium iranicum Strain H39, Plantibacter sp. Strain H53, Pseudomonas oryzihabitans Strain H72, and Microbacterium sp. Strain H83, isolated from residential settings.</title>
        <authorList>
            <person name="Lymperopoulou D."/>
            <person name="Adams R.I."/>
            <person name="Lindow S."/>
            <person name="Coil D.A."/>
            <person name="Jospin G."/>
            <person name="Eisen J.A."/>
        </authorList>
    </citation>
    <scope>NUCLEOTIDE SEQUENCE [LARGE SCALE GENOMIC DNA]</scope>
    <source>
        <strain evidence="1 2">H39</strain>
    </source>
</reference>
<organism evidence="1 2">
    <name type="scientific">Mycolicibacterium iranicum</name>
    <name type="common">Mycobacterium iranicum</name>
    <dbReference type="NCBI Taxonomy" id="912594"/>
    <lineage>
        <taxon>Bacteria</taxon>
        <taxon>Bacillati</taxon>
        <taxon>Actinomycetota</taxon>
        <taxon>Actinomycetes</taxon>
        <taxon>Mycobacteriales</taxon>
        <taxon>Mycobacteriaceae</taxon>
        <taxon>Mycolicibacterium</taxon>
    </lineage>
</organism>
<accession>A0A178LR74</accession>
<dbReference type="Proteomes" id="UP000078396">
    <property type="component" value="Unassembled WGS sequence"/>
</dbReference>
<sequence>MVLSAVLLAGCGSERQVPGSPTAAAQTGVEVAGDPAADAEAIRATFDRYRSELLAQNGGGVPAVVSPSTIEHYDQVMNLARTAGPEEIAGTGIMDRVMIARLRVETPPEFASMDGAALLAYGVDEGMIDASSVDGNSLGEIRVEGDRGYAEMLVDGEPSGVDWEFVRVGPQWTFDLAAGFPLINDTLSQIAAESGMTDDEFVFDAVSMVTGRPVDASVYEKP</sequence>
<dbReference type="RefSeq" id="WP_064283285.1">
    <property type="nucleotide sequence ID" value="NZ_LWCS01000035.1"/>
</dbReference>
<evidence type="ECO:0000313" key="2">
    <source>
        <dbReference type="Proteomes" id="UP000078396"/>
    </source>
</evidence>
<comment type="caution">
    <text evidence="1">The sequence shown here is derived from an EMBL/GenBank/DDBJ whole genome shotgun (WGS) entry which is preliminary data.</text>
</comment>
<name>A0A178LR74_MYCIR</name>
<dbReference type="EMBL" id="LWCS01000035">
    <property type="protein sequence ID" value="OAN36198.1"/>
    <property type="molecule type" value="Genomic_DNA"/>
</dbReference>